<dbReference type="Proteomes" id="UP001590950">
    <property type="component" value="Unassembled WGS sequence"/>
</dbReference>
<sequence>MEQVVPTSILKLQTATSNISSPPLELALKQTTSVQLNRNETTIPSTKLQRGHVVVKMSQERNLYGHHYRAAMTVCSSLPALKAILTECLTRALDIDCTMARTILEFPFDLFRGQGLRASLLFGNCFSFRR</sequence>
<dbReference type="EMBL" id="JBEFKJ010000002">
    <property type="protein sequence ID" value="KAL2047641.1"/>
    <property type="molecule type" value="Genomic_DNA"/>
</dbReference>
<gene>
    <name evidence="1" type="ORF">N7G274_000683</name>
</gene>
<name>A0ABR4AS75_9LECA</name>
<keyword evidence="2" id="KW-1185">Reference proteome</keyword>
<proteinExistence type="predicted"/>
<comment type="caution">
    <text evidence="1">The sequence shown here is derived from an EMBL/GenBank/DDBJ whole genome shotgun (WGS) entry which is preliminary data.</text>
</comment>
<evidence type="ECO:0000313" key="2">
    <source>
        <dbReference type="Proteomes" id="UP001590950"/>
    </source>
</evidence>
<protein>
    <submittedName>
        <fullName evidence="1">Uncharacterized protein</fullName>
    </submittedName>
</protein>
<reference evidence="1 2" key="1">
    <citation type="submission" date="2024-09" db="EMBL/GenBank/DDBJ databases">
        <title>Rethinking Asexuality: The Enigmatic Case of Functional Sexual Genes in Lepraria (Stereocaulaceae).</title>
        <authorList>
            <person name="Doellman M."/>
            <person name="Sun Y."/>
            <person name="Barcenas-Pena A."/>
            <person name="Lumbsch H.T."/>
            <person name="Grewe F."/>
        </authorList>
    </citation>
    <scope>NUCLEOTIDE SEQUENCE [LARGE SCALE GENOMIC DNA]</scope>
    <source>
        <strain evidence="1 2">Mercado 3170</strain>
    </source>
</reference>
<organism evidence="1 2">
    <name type="scientific">Stereocaulon virgatum</name>
    <dbReference type="NCBI Taxonomy" id="373712"/>
    <lineage>
        <taxon>Eukaryota</taxon>
        <taxon>Fungi</taxon>
        <taxon>Dikarya</taxon>
        <taxon>Ascomycota</taxon>
        <taxon>Pezizomycotina</taxon>
        <taxon>Lecanoromycetes</taxon>
        <taxon>OSLEUM clade</taxon>
        <taxon>Lecanoromycetidae</taxon>
        <taxon>Lecanorales</taxon>
        <taxon>Lecanorineae</taxon>
        <taxon>Stereocaulaceae</taxon>
        <taxon>Stereocaulon</taxon>
    </lineage>
</organism>
<evidence type="ECO:0000313" key="1">
    <source>
        <dbReference type="EMBL" id="KAL2047641.1"/>
    </source>
</evidence>
<accession>A0ABR4AS75</accession>